<keyword evidence="2" id="KW-0645">Protease</keyword>
<sequence length="48" mass="5521">MIFLPLNRNSAHWYVAVLDGVNEKIQILDSLHMDRTSYDAEKTLTTTV</sequence>
<evidence type="ECO:0000256" key="3">
    <source>
        <dbReference type="ARBA" id="ARBA00022801"/>
    </source>
</evidence>
<dbReference type="HOGENOM" id="CLU_3160855_0_0_1"/>
<comment type="similarity">
    <text evidence="1">Belongs to the peptidase C48 family.</text>
</comment>
<evidence type="ECO:0000259" key="4">
    <source>
        <dbReference type="Pfam" id="PF02902"/>
    </source>
</evidence>
<dbReference type="Gene3D" id="3.40.395.10">
    <property type="entry name" value="Adenoviral Proteinase, Chain A"/>
    <property type="match status" value="1"/>
</dbReference>
<dbReference type="AlphaFoldDB" id="A0A0E0IUJ3"/>
<dbReference type="InterPro" id="IPR038765">
    <property type="entry name" value="Papain-like_cys_pep_sf"/>
</dbReference>
<evidence type="ECO:0000256" key="1">
    <source>
        <dbReference type="ARBA" id="ARBA00005234"/>
    </source>
</evidence>
<dbReference type="GO" id="GO:0008234">
    <property type="term" value="F:cysteine-type peptidase activity"/>
    <property type="evidence" value="ECO:0007669"/>
    <property type="project" value="InterPro"/>
</dbReference>
<protein>
    <recommendedName>
        <fullName evidence="4">Ubiquitin-like protease family profile domain-containing protein</fullName>
    </recommendedName>
</protein>
<proteinExistence type="inferred from homology"/>
<dbReference type="EnsemblPlants" id="ONIVA10G16050.1">
    <property type="protein sequence ID" value="ONIVA10G16050.1"/>
    <property type="gene ID" value="ONIVA10G16050"/>
</dbReference>
<organism evidence="5">
    <name type="scientific">Oryza nivara</name>
    <name type="common">Indian wild rice</name>
    <name type="synonym">Oryza sativa f. spontanea</name>
    <dbReference type="NCBI Taxonomy" id="4536"/>
    <lineage>
        <taxon>Eukaryota</taxon>
        <taxon>Viridiplantae</taxon>
        <taxon>Streptophyta</taxon>
        <taxon>Embryophyta</taxon>
        <taxon>Tracheophyta</taxon>
        <taxon>Spermatophyta</taxon>
        <taxon>Magnoliopsida</taxon>
        <taxon>Liliopsida</taxon>
        <taxon>Poales</taxon>
        <taxon>Poaceae</taxon>
        <taxon>BOP clade</taxon>
        <taxon>Oryzoideae</taxon>
        <taxon>Oryzeae</taxon>
        <taxon>Oryzinae</taxon>
        <taxon>Oryza</taxon>
    </lineage>
</organism>
<evidence type="ECO:0000313" key="6">
    <source>
        <dbReference type="Proteomes" id="UP000006591"/>
    </source>
</evidence>
<dbReference type="SUPFAM" id="SSF54001">
    <property type="entry name" value="Cysteine proteinases"/>
    <property type="match status" value="1"/>
</dbReference>
<reference evidence="5" key="1">
    <citation type="submission" date="2015-04" db="UniProtKB">
        <authorList>
            <consortium name="EnsemblPlants"/>
        </authorList>
    </citation>
    <scope>IDENTIFICATION</scope>
    <source>
        <strain evidence="5">SL10</strain>
    </source>
</reference>
<reference evidence="5" key="2">
    <citation type="submission" date="2018-04" db="EMBL/GenBank/DDBJ databases">
        <title>OnivRS2 (Oryza nivara Reference Sequence Version 2).</title>
        <authorList>
            <person name="Zhang J."/>
            <person name="Kudrna D."/>
            <person name="Lee S."/>
            <person name="Talag J."/>
            <person name="Rajasekar S."/>
            <person name="Welchert J."/>
            <person name="Hsing Y.-I."/>
            <person name="Wing R.A."/>
        </authorList>
    </citation>
    <scope>NUCLEOTIDE SEQUENCE [LARGE SCALE GENOMIC DNA]</scope>
</reference>
<dbReference type="Proteomes" id="UP000006591">
    <property type="component" value="Chromosome 10"/>
</dbReference>
<dbReference type="Pfam" id="PF02902">
    <property type="entry name" value="Peptidase_C48"/>
    <property type="match status" value="1"/>
</dbReference>
<dbReference type="InterPro" id="IPR003653">
    <property type="entry name" value="Peptidase_C48_C"/>
</dbReference>
<evidence type="ECO:0000313" key="5">
    <source>
        <dbReference type="EnsemblPlants" id="ONIVA10G16050.1"/>
    </source>
</evidence>
<keyword evidence="6" id="KW-1185">Reference proteome</keyword>
<name>A0A0E0IUJ3_ORYNI</name>
<evidence type="ECO:0000256" key="2">
    <source>
        <dbReference type="ARBA" id="ARBA00022670"/>
    </source>
</evidence>
<keyword evidence="3" id="KW-0378">Hydrolase</keyword>
<accession>A0A0E0IUJ3</accession>
<feature type="domain" description="Ubiquitin-like protease family profile" evidence="4">
    <location>
        <begin position="2"/>
        <end position="36"/>
    </location>
</feature>
<dbReference type="STRING" id="4536.A0A0E0IUJ3"/>
<dbReference type="GO" id="GO:0006508">
    <property type="term" value="P:proteolysis"/>
    <property type="evidence" value="ECO:0007669"/>
    <property type="project" value="UniProtKB-KW"/>
</dbReference>
<dbReference type="Gramene" id="ONIVA10G16050.1">
    <property type="protein sequence ID" value="ONIVA10G16050.1"/>
    <property type="gene ID" value="ONIVA10G16050"/>
</dbReference>